<proteinExistence type="predicted"/>
<reference evidence="3 4" key="1">
    <citation type="journal article" date="2010" name="J. Bacteriol.">
        <title>Genome sequence of the milbemycin-producing bacterium Streptomyces bingchenggensis.</title>
        <authorList>
            <person name="Wang X.J."/>
            <person name="Yan Y.J."/>
            <person name="Zhang B."/>
            <person name="An J."/>
            <person name="Wang J.J."/>
            <person name="Tian J."/>
            <person name="Jiang L."/>
            <person name="Chen Y.H."/>
            <person name="Huang S.X."/>
            <person name="Yin M."/>
            <person name="Zhang J."/>
            <person name="Gao A.L."/>
            <person name="Liu C.X."/>
            <person name="Zhu Z.X."/>
            <person name="Xiang W.S."/>
        </authorList>
    </citation>
    <scope>NUCLEOTIDE SEQUENCE [LARGE SCALE GENOMIC DNA]</scope>
    <source>
        <strain evidence="3 4">BCW-1</strain>
    </source>
</reference>
<accession>D7C0J4</accession>
<gene>
    <name evidence="3" type="ordered locus">SBI_00564</name>
</gene>
<feature type="region of interest" description="Disordered" evidence="1">
    <location>
        <begin position="211"/>
        <end position="244"/>
    </location>
</feature>
<evidence type="ECO:0000259" key="2">
    <source>
        <dbReference type="Pfam" id="PF07179"/>
    </source>
</evidence>
<dbReference type="NCBIfam" id="NF033532">
    <property type="entry name" value="lone7para_assoc"/>
    <property type="match status" value="1"/>
</dbReference>
<dbReference type="Pfam" id="PF07179">
    <property type="entry name" value="SseB"/>
    <property type="match status" value="1"/>
</dbReference>
<keyword evidence="4" id="KW-1185">Reference proteome</keyword>
<dbReference type="AlphaFoldDB" id="D7C0J4"/>
<feature type="compositionally biased region" description="Basic and acidic residues" evidence="1">
    <location>
        <begin position="235"/>
        <end position="244"/>
    </location>
</feature>
<dbReference type="InterPro" id="IPR009839">
    <property type="entry name" value="SseB_N"/>
</dbReference>
<evidence type="ECO:0000313" key="4">
    <source>
        <dbReference type="Proteomes" id="UP000000377"/>
    </source>
</evidence>
<dbReference type="Proteomes" id="UP000000377">
    <property type="component" value="Chromosome"/>
</dbReference>
<protein>
    <recommendedName>
        <fullName evidence="2">SseB protein N-terminal domain-containing protein</fullName>
    </recommendedName>
</protein>
<sequence length="244" mass="25421">MSESNGEATTPATSGEAPATSGETPATVDPAPPEEFVQAAKAAPNHWLYLTDPTWRGEAPPPEFAVVGQWRSDDNGEIVEWQANEDYVPSPGARGWPEPTDDVDRAVQLATTGYGPADDVTAALAKAELAMLVTADGRPVSASAADGTAVVPIYTSARHLHKTGPLGFERVRIADVLDRIPEGHNVCVNSSAAVSMVLITDKLVQALAAVESAPAEEADGSERAEADQAEAGQADAREERGGQA</sequence>
<feature type="compositionally biased region" description="Polar residues" evidence="1">
    <location>
        <begin position="1"/>
        <end position="13"/>
    </location>
</feature>
<dbReference type="eggNOG" id="COG1397">
    <property type="taxonomic scope" value="Bacteria"/>
</dbReference>
<dbReference type="EMBL" id="CP002047">
    <property type="protein sequence ID" value="ADI03685.1"/>
    <property type="molecule type" value="Genomic_DNA"/>
</dbReference>
<evidence type="ECO:0000256" key="1">
    <source>
        <dbReference type="SAM" id="MobiDB-lite"/>
    </source>
</evidence>
<organism evidence="3 4">
    <name type="scientific">Streptomyces bingchenggensis (strain BCW-1)</name>
    <dbReference type="NCBI Taxonomy" id="749414"/>
    <lineage>
        <taxon>Bacteria</taxon>
        <taxon>Bacillati</taxon>
        <taxon>Actinomycetota</taxon>
        <taxon>Actinomycetes</taxon>
        <taxon>Kitasatosporales</taxon>
        <taxon>Streptomycetaceae</taxon>
        <taxon>Streptomyces</taxon>
    </lineage>
</organism>
<name>D7C0J4_STRBB</name>
<dbReference type="HOGENOM" id="CLU_076601_1_0_11"/>
<dbReference type="KEGG" id="sbh:SBI_00564"/>
<feature type="domain" description="SseB protein N-terminal" evidence="2">
    <location>
        <begin position="105"/>
        <end position="203"/>
    </location>
</feature>
<dbReference type="InterPro" id="IPR047659">
    <property type="entry name" value="T7SS_assoc"/>
</dbReference>
<dbReference type="RefSeq" id="WP_014173164.1">
    <property type="nucleotide sequence ID" value="NC_016582.1"/>
</dbReference>
<dbReference type="PATRIC" id="fig|749414.3.peg.579"/>
<dbReference type="STRING" id="749414.SBI_00564"/>
<evidence type="ECO:0000313" key="3">
    <source>
        <dbReference type="EMBL" id="ADI03685.1"/>
    </source>
</evidence>
<feature type="region of interest" description="Disordered" evidence="1">
    <location>
        <begin position="1"/>
        <end position="37"/>
    </location>
</feature>